<keyword evidence="1" id="KW-1185">Reference proteome</keyword>
<evidence type="ECO:0000313" key="1">
    <source>
        <dbReference type="Proteomes" id="UP000887565"/>
    </source>
</evidence>
<dbReference type="Proteomes" id="UP000887565">
    <property type="component" value="Unplaced"/>
</dbReference>
<accession>A0A915HTG9</accession>
<proteinExistence type="predicted"/>
<organism evidence="1 2">
    <name type="scientific">Romanomermis culicivorax</name>
    <name type="common">Nematode worm</name>
    <dbReference type="NCBI Taxonomy" id="13658"/>
    <lineage>
        <taxon>Eukaryota</taxon>
        <taxon>Metazoa</taxon>
        <taxon>Ecdysozoa</taxon>
        <taxon>Nematoda</taxon>
        <taxon>Enoplea</taxon>
        <taxon>Dorylaimia</taxon>
        <taxon>Mermithida</taxon>
        <taxon>Mermithoidea</taxon>
        <taxon>Mermithidae</taxon>
        <taxon>Romanomermis</taxon>
    </lineage>
</organism>
<reference evidence="2" key="1">
    <citation type="submission" date="2022-11" db="UniProtKB">
        <authorList>
            <consortium name="WormBaseParasite"/>
        </authorList>
    </citation>
    <scope>IDENTIFICATION</scope>
</reference>
<protein>
    <submittedName>
        <fullName evidence="2">Uncharacterized protein</fullName>
    </submittedName>
</protein>
<sequence>MCPNCATVIAGAAGSATPVCAWPSATPSISTK</sequence>
<dbReference type="WBParaSite" id="nRc.2.0.1.t05208-RA">
    <property type="protein sequence ID" value="nRc.2.0.1.t05208-RA"/>
    <property type="gene ID" value="nRc.2.0.1.g05208"/>
</dbReference>
<dbReference type="AlphaFoldDB" id="A0A915HTG9"/>
<evidence type="ECO:0000313" key="2">
    <source>
        <dbReference type="WBParaSite" id="nRc.2.0.1.t05208-RA"/>
    </source>
</evidence>
<name>A0A915HTG9_ROMCU</name>